<evidence type="ECO:0000313" key="2">
    <source>
        <dbReference type="EMBL" id="KXA62296.1"/>
    </source>
</evidence>
<reference evidence="2 3" key="1">
    <citation type="submission" date="2016-01" db="EMBL/GenBank/DDBJ databases">
        <authorList>
            <person name="Oliw E.H."/>
        </authorList>
    </citation>
    <scope>NUCLEOTIDE SEQUENCE [LARGE SCALE GENOMIC DNA]</scope>
    <source>
        <strain evidence="2 3">CMW7756B</strain>
    </source>
</reference>
<dbReference type="SUPFAM" id="SSF102114">
    <property type="entry name" value="Radical SAM enzymes"/>
    <property type="match status" value="1"/>
</dbReference>
<dbReference type="PATRIC" id="fig|39777.7.peg.1734"/>
<dbReference type="InterPro" id="IPR023995">
    <property type="entry name" value="HemZ"/>
</dbReference>
<dbReference type="EMBL" id="LRQT01000096">
    <property type="protein sequence ID" value="KXA62296.1"/>
    <property type="molecule type" value="Genomic_DNA"/>
</dbReference>
<dbReference type="PANTHER" id="PTHR13932:SF1">
    <property type="entry name" value="OXYGEN-INDEPENDENT COPROPORPHYRINOGEN-III OXIDASE-LIKE PROTEIN HEMZ"/>
    <property type="match status" value="1"/>
</dbReference>
<dbReference type="NCBIfam" id="TIGR03994">
    <property type="entry name" value="rSAM_HemZ"/>
    <property type="match status" value="1"/>
</dbReference>
<accession>A0A133S1R3</accession>
<proteinExistence type="predicted"/>
<dbReference type="InterPro" id="IPR058240">
    <property type="entry name" value="rSAM_sf"/>
</dbReference>
<dbReference type="InterPro" id="IPR034505">
    <property type="entry name" value="Coproporphyrinogen-III_oxidase"/>
</dbReference>
<organism evidence="2">
    <name type="scientific">Veillonella atypica</name>
    <dbReference type="NCBI Taxonomy" id="39777"/>
    <lineage>
        <taxon>Bacteria</taxon>
        <taxon>Bacillati</taxon>
        <taxon>Bacillota</taxon>
        <taxon>Negativicutes</taxon>
        <taxon>Veillonellales</taxon>
        <taxon>Veillonellaceae</taxon>
        <taxon>Veillonella</taxon>
    </lineage>
</organism>
<dbReference type="STRING" id="39777.B7L28_06080"/>
<dbReference type="SFLD" id="SFLDG01082">
    <property type="entry name" value="B12-binding_domain_containing"/>
    <property type="match status" value="1"/>
</dbReference>
<evidence type="ECO:0000313" key="3">
    <source>
        <dbReference type="Proteomes" id="UP000070226"/>
    </source>
</evidence>
<dbReference type="SFLD" id="SFLDS00029">
    <property type="entry name" value="Radical_SAM"/>
    <property type="match status" value="1"/>
</dbReference>
<dbReference type="GO" id="GO:0005737">
    <property type="term" value="C:cytoplasm"/>
    <property type="evidence" value="ECO:0007669"/>
    <property type="project" value="TreeGrafter"/>
</dbReference>
<dbReference type="Gene3D" id="3.80.30.20">
    <property type="entry name" value="tm_1862 like domain"/>
    <property type="match status" value="1"/>
</dbReference>
<dbReference type="GO" id="GO:0051539">
    <property type="term" value="F:4 iron, 4 sulfur cluster binding"/>
    <property type="evidence" value="ECO:0007669"/>
    <property type="project" value="TreeGrafter"/>
</dbReference>
<gene>
    <name evidence="2" type="ORF">HMPREF3233_01770</name>
</gene>
<dbReference type="InterPro" id="IPR023404">
    <property type="entry name" value="rSAM_horseshoe"/>
</dbReference>
<dbReference type="SFLD" id="SFLDG01065">
    <property type="entry name" value="anaerobic_coproporphyrinogen-I"/>
    <property type="match status" value="1"/>
</dbReference>
<dbReference type="RefSeq" id="WP_060807912.1">
    <property type="nucleotide sequence ID" value="NZ_KQ958122.1"/>
</dbReference>
<dbReference type="InterPro" id="IPR006638">
    <property type="entry name" value="Elp3/MiaA/NifB-like_rSAM"/>
</dbReference>
<dbReference type="SMART" id="SM00729">
    <property type="entry name" value="Elp3"/>
    <property type="match status" value="1"/>
</dbReference>
<dbReference type="AlphaFoldDB" id="A0A133S1R3"/>
<dbReference type="GO" id="GO:0003824">
    <property type="term" value="F:catalytic activity"/>
    <property type="evidence" value="ECO:0007669"/>
    <property type="project" value="InterPro"/>
</dbReference>
<dbReference type="PANTHER" id="PTHR13932">
    <property type="entry name" value="COPROPORPHYRINIGEN III OXIDASE"/>
    <property type="match status" value="1"/>
</dbReference>
<dbReference type="PROSITE" id="PS51918">
    <property type="entry name" value="RADICAL_SAM"/>
    <property type="match status" value="1"/>
</dbReference>
<evidence type="ECO:0000259" key="1">
    <source>
        <dbReference type="PROSITE" id="PS51918"/>
    </source>
</evidence>
<name>A0A133S1R3_9FIRM</name>
<comment type="caution">
    <text evidence="2">The sequence shown here is derived from an EMBL/GenBank/DDBJ whole genome shotgun (WGS) entry which is preliminary data.</text>
</comment>
<dbReference type="GO" id="GO:0006779">
    <property type="term" value="P:porphyrin-containing compound biosynthetic process"/>
    <property type="evidence" value="ECO:0007669"/>
    <property type="project" value="TreeGrafter"/>
</dbReference>
<dbReference type="Proteomes" id="UP000070226">
    <property type="component" value="Unassembled WGS sequence"/>
</dbReference>
<dbReference type="InterPro" id="IPR007197">
    <property type="entry name" value="rSAM"/>
</dbReference>
<sequence length="475" mass="54066">MLNGYHYTGPLPLGSVVAHNCGAAGLFSRNEKADVILQAVERDDMYVLTVSIRGVEHTLTGPVSSMGRRSIGQSLLVLLRTEQGLPAHNEWGTMVGVRPTKLLHKYIDQYGSLEDATRHIGDEFSVSLEKLDILSRIGQYQRPFLESHSNKDISLYCGIPFCETRCVYCSFPYGLYQEYHRQSEFIAALLEDIDDIRRICETYNLHTNTLYMGGGTPTILNNEDFHHVLTGLSTLIPKGHEFTVEAGRPDSITTEKIQSMQACHVNRISINPQTIDDTILRRIGRGHSAQDIDDMYQYVKKHTDFAVNMDFIAGLPGQNIKHMVHNMDYICHNLPENVTIHTLAIKRGSPLYDLNMQHDVPDESIVKHMVQYAQERLEQAGYVPYYLYRQQYMRGQLENIGYTLPGKACEYNIQIMEERQTIMSMGPGGSSKWMKAPAFRQKKQHMPKDVDVYTDTLDALLAKRHALCKSFWEVV</sequence>
<protein>
    <submittedName>
        <fullName evidence="2">Coproporphyrinogen dehydrogenase HemZ</fullName>
    </submittedName>
</protein>
<dbReference type="SFLD" id="SFLDF00310">
    <property type="entry name" value="oxygen-independent_coproporphy"/>
    <property type="match status" value="1"/>
</dbReference>
<dbReference type="Pfam" id="PF04055">
    <property type="entry name" value="Radical_SAM"/>
    <property type="match status" value="1"/>
</dbReference>
<feature type="domain" description="Radical SAM core" evidence="1">
    <location>
        <begin position="145"/>
        <end position="383"/>
    </location>
</feature>